<evidence type="ECO:0000256" key="11">
    <source>
        <dbReference type="ARBA" id="ARBA00047984"/>
    </source>
</evidence>
<feature type="domain" description="Helicase ATP-binding" evidence="13">
    <location>
        <begin position="725"/>
        <end position="895"/>
    </location>
</feature>
<name>A0A316YY47_9BASI</name>
<dbReference type="InterPro" id="IPR011709">
    <property type="entry name" value="DEAD-box_helicase_OB_fold"/>
</dbReference>
<dbReference type="Pfam" id="PF00271">
    <property type="entry name" value="Helicase_C"/>
    <property type="match status" value="1"/>
</dbReference>
<dbReference type="GO" id="GO:0016787">
    <property type="term" value="F:hydrolase activity"/>
    <property type="evidence" value="ECO:0007669"/>
    <property type="project" value="UniProtKB-KW"/>
</dbReference>
<feature type="compositionally biased region" description="Basic and acidic residues" evidence="12">
    <location>
        <begin position="70"/>
        <end position="90"/>
    </location>
</feature>
<dbReference type="InterPro" id="IPR011545">
    <property type="entry name" value="DEAD/DEAH_box_helicase_dom"/>
</dbReference>
<dbReference type="GO" id="GO:0003724">
    <property type="term" value="F:RNA helicase activity"/>
    <property type="evidence" value="ECO:0007669"/>
    <property type="project" value="UniProtKB-EC"/>
</dbReference>
<dbReference type="Proteomes" id="UP000245768">
    <property type="component" value="Unassembled WGS sequence"/>
</dbReference>
<feature type="region of interest" description="Disordered" evidence="12">
    <location>
        <begin position="236"/>
        <end position="262"/>
    </location>
</feature>
<keyword evidence="10" id="KW-0809">Transit peptide</keyword>
<dbReference type="InterPro" id="IPR027417">
    <property type="entry name" value="P-loop_NTPase"/>
</dbReference>
<dbReference type="CDD" id="cd18791">
    <property type="entry name" value="SF2_C_RHA"/>
    <property type="match status" value="1"/>
</dbReference>
<keyword evidence="5" id="KW-0547">Nucleotide-binding</keyword>
<dbReference type="Pfam" id="PF07717">
    <property type="entry name" value="OB_NTP_bind"/>
    <property type="match status" value="1"/>
</dbReference>
<feature type="region of interest" description="Disordered" evidence="12">
    <location>
        <begin position="427"/>
        <end position="476"/>
    </location>
</feature>
<gene>
    <name evidence="15" type="ORF">FA10DRAFT_28383</name>
</gene>
<feature type="compositionally biased region" description="Low complexity" evidence="12">
    <location>
        <begin position="36"/>
        <end position="45"/>
    </location>
</feature>
<dbReference type="SMART" id="SM00490">
    <property type="entry name" value="HELICc"/>
    <property type="match status" value="1"/>
</dbReference>
<dbReference type="SMART" id="SM00487">
    <property type="entry name" value="DEXDc"/>
    <property type="match status" value="1"/>
</dbReference>
<dbReference type="FunCoup" id="A0A316YY47">
    <property type="interactions" value="352"/>
</dbReference>
<evidence type="ECO:0000313" key="15">
    <source>
        <dbReference type="EMBL" id="PWN93674.1"/>
    </source>
</evidence>
<dbReference type="FunFam" id="1.20.120.1080:FF:000002">
    <property type="entry name" value="Putative ATP-dependent RNA helicase DHX36"/>
    <property type="match status" value="1"/>
</dbReference>
<dbReference type="STRING" id="215250.A0A316YY47"/>
<feature type="compositionally biased region" description="Acidic residues" evidence="12">
    <location>
        <begin position="949"/>
        <end position="963"/>
    </location>
</feature>
<keyword evidence="7" id="KW-0347">Helicase</keyword>
<dbReference type="GO" id="GO:0003723">
    <property type="term" value="F:RNA binding"/>
    <property type="evidence" value="ECO:0007669"/>
    <property type="project" value="UniProtKB-KW"/>
</dbReference>
<keyword evidence="8" id="KW-0067">ATP-binding</keyword>
<evidence type="ECO:0000256" key="6">
    <source>
        <dbReference type="ARBA" id="ARBA00022801"/>
    </source>
</evidence>
<evidence type="ECO:0000256" key="2">
    <source>
        <dbReference type="ARBA" id="ARBA00012552"/>
    </source>
</evidence>
<dbReference type="FunFam" id="3.40.50.300:FF:000819">
    <property type="entry name" value="ATP dependent RNA helicase, putative"/>
    <property type="match status" value="1"/>
</dbReference>
<feature type="compositionally biased region" description="Low complexity" evidence="12">
    <location>
        <begin position="285"/>
        <end position="313"/>
    </location>
</feature>
<evidence type="ECO:0000259" key="14">
    <source>
        <dbReference type="PROSITE" id="PS51194"/>
    </source>
</evidence>
<evidence type="ECO:0000259" key="13">
    <source>
        <dbReference type="PROSITE" id="PS51192"/>
    </source>
</evidence>
<dbReference type="Pfam" id="PF21010">
    <property type="entry name" value="HA2_C"/>
    <property type="match status" value="1"/>
</dbReference>
<evidence type="ECO:0000256" key="3">
    <source>
        <dbReference type="ARBA" id="ARBA00022528"/>
    </source>
</evidence>
<evidence type="ECO:0000256" key="5">
    <source>
        <dbReference type="ARBA" id="ARBA00022741"/>
    </source>
</evidence>
<keyword evidence="9" id="KW-0694">RNA-binding</keyword>
<dbReference type="RefSeq" id="XP_025380872.1">
    <property type="nucleotide sequence ID" value="XM_025523873.1"/>
</dbReference>
<evidence type="ECO:0000313" key="16">
    <source>
        <dbReference type="Proteomes" id="UP000245768"/>
    </source>
</evidence>
<organism evidence="15 16">
    <name type="scientific">Acaromyces ingoldii</name>
    <dbReference type="NCBI Taxonomy" id="215250"/>
    <lineage>
        <taxon>Eukaryota</taxon>
        <taxon>Fungi</taxon>
        <taxon>Dikarya</taxon>
        <taxon>Basidiomycota</taxon>
        <taxon>Ustilaginomycotina</taxon>
        <taxon>Exobasidiomycetes</taxon>
        <taxon>Exobasidiales</taxon>
        <taxon>Cryptobasidiaceae</taxon>
        <taxon>Acaromyces</taxon>
    </lineage>
</organism>
<dbReference type="FunFam" id="3.40.50.300:FF:000500">
    <property type="entry name" value="ATP-dependent RNA helicase DHX29"/>
    <property type="match status" value="1"/>
</dbReference>
<dbReference type="InParanoid" id="A0A316YY47"/>
<dbReference type="GO" id="GO:0005524">
    <property type="term" value="F:ATP binding"/>
    <property type="evidence" value="ECO:0007669"/>
    <property type="project" value="UniProtKB-KW"/>
</dbReference>
<feature type="region of interest" description="Disordered" evidence="12">
    <location>
        <begin position="924"/>
        <end position="975"/>
    </location>
</feature>
<dbReference type="Pfam" id="PF00270">
    <property type="entry name" value="DEAD"/>
    <property type="match status" value="1"/>
</dbReference>
<evidence type="ECO:0000256" key="9">
    <source>
        <dbReference type="ARBA" id="ARBA00022884"/>
    </source>
</evidence>
<dbReference type="PROSITE" id="PS51194">
    <property type="entry name" value="HELICASE_CTER"/>
    <property type="match status" value="1"/>
</dbReference>
<evidence type="ECO:0000256" key="10">
    <source>
        <dbReference type="ARBA" id="ARBA00022946"/>
    </source>
</evidence>
<reference evidence="15 16" key="1">
    <citation type="journal article" date="2018" name="Mol. Biol. Evol.">
        <title>Broad Genomic Sampling Reveals a Smut Pathogenic Ancestry of the Fungal Clade Ustilaginomycotina.</title>
        <authorList>
            <person name="Kijpornyongpan T."/>
            <person name="Mondo S.J."/>
            <person name="Barry K."/>
            <person name="Sandor L."/>
            <person name="Lee J."/>
            <person name="Lipzen A."/>
            <person name="Pangilinan J."/>
            <person name="LaButti K."/>
            <person name="Hainaut M."/>
            <person name="Henrissat B."/>
            <person name="Grigoriev I.V."/>
            <person name="Spatafora J.W."/>
            <person name="Aime M.C."/>
        </authorList>
    </citation>
    <scope>NUCLEOTIDE SEQUENCE [LARGE SCALE GENOMIC DNA]</scope>
    <source>
        <strain evidence="15 16">MCA 4198</strain>
    </source>
</reference>
<feature type="region of interest" description="Disordered" evidence="12">
    <location>
        <begin position="285"/>
        <end position="318"/>
    </location>
</feature>
<evidence type="ECO:0000256" key="12">
    <source>
        <dbReference type="SAM" id="MobiDB-lite"/>
    </source>
</evidence>
<dbReference type="InterPro" id="IPR007502">
    <property type="entry name" value="Helicase-assoc_dom"/>
</dbReference>
<keyword evidence="4" id="KW-0934">Plastid</keyword>
<dbReference type="EC" id="3.6.4.13" evidence="2"/>
<protein>
    <recommendedName>
        <fullName evidence="2">RNA helicase</fullName>
        <ecNumber evidence="2">3.6.4.13</ecNumber>
    </recommendedName>
</protein>
<dbReference type="PROSITE" id="PS51192">
    <property type="entry name" value="HELICASE_ATP_BIND_1"/>
    <property type="match status" value="1"/>
</dbReference>
<dbReference type="OrthoDB" id="5600252at2759"/>
<evidence type="ECO:0000256" key="1">
    <source>
        <dbReference type="ARBA" id="ARBA00004229"/>
    </source>
</evidence>
<dbReference type="SMART" id="SM00847">
    <property type="entry name" value="HA2"/>
    <property type="match status" value="1"/>
</dbReference>
<dbReference type="EMBL" id="KZ819634">
    <property type="protein sequence ID" value="PWN93674.1"/>
    <property type="molecule type" value="Genomic_DNA"/>
</dbReference>
<evidence type="ECO:0000256" key="8">
    <source>
        <dbReference type="ARBA" id="ARBA00022840"/>
    </source>
</evidence>
<keyword evidence="16" id="KW-1185">Reference proteome</keyword>
<feature type="compositionally biased region" description="Basic and acidic residues" evidence="12">
    <location>
        <begin position="427"/>
        <end position="450"/>
    </location>
</feature>
<dbReference type="CDD" id="cd17917">
    <property type="entry name" value="DEXHc_RHA-like"/>
    <property type="match status" value="1"/>
</dbReference>
<proteinExistence type="predicted"/>
<dbReference type="Gene3D" id="3.40.50.300">
    <property type="entry name" value="P-loop containing nucleotide triphosphate hydrolases"/>
    <property type="match status" value="2"/>
</dbReference>
<dbReference type="Gene3D" id="1.20.120.1080">
    <property type="match status" value="1"/>
</dbReference>
<dbReference type="PANTHER" id="PTHR18934:SF145">
    <property type="entry name" value="ATP-DEPENDENT RNA HELICASE DHX57-RELATED"/>
    <property type="match status" value="1"/>
</dbReference>
<dbReference type="InterPro" id="IPR001650">
    <property type="entry name" value="Helicase_C-like"/>
</dbReference>
<sequence>MAKKKKASLKPVANRGFATTSTPSSKRQEADEAQQAEEAASSSAATPSHEATRDGAAQLHKAIESIVISGKDDENEKRAQQMEYDPAREEEQALQNLVERLRDRVDKDVGRLWKTIEYDRRMTKQLPLFDLDDDVSNDVLDYSAHSGTYKHASSSSHNESEPGDVSSLLTHVYPGSAASELLQRALVTHALLLKLGFTDAQATEALRCSTDMADVEECIAYLVAVLPSQQIEDAVRRSEGKPVKGPTATEECSGGQDTDETIPPEHEAFFFERINASLRRPIAASASTSSAPASTSSSSGAPSGTTTPSLPSPEVEEAAQKVISLAREVEAQCSDQDCIDVLEDPTSAYAKARLLLIQLDRASSKLEREVKVQHSPPLPVVVEEARNKLARAKAEARNVVDEAQQMPTWEKNTAERRFLKDKEAWEAAQPVEEKRSEEMMGPGERTKINGEGKTSVFNGSEEKKEEEKGDDEEEGMFGDFLDEQPNELLEASTNTTIKVKELPPQVLRGAGGKTPRSILNEALRKVDSYATARFEPIETSSRLFRSRLTLRWLAHGTAVLDTYTMTGVCTASQTSADDFLAVAALMCVEANSKAQTYTKSMHSAWRDWSEELEQKRGAERDQKSRGGFKSILEAIGVRLVEENAKAEEREKRLKSMPSSAINNGKVPQPEVAEILPPRQSPVRLSEEASNLVKTLWQERKESPSFQKMLCGRQSLPIAAFQTTILDVLEKDQVFVLSGETGCGKSTQVPAYILEHCLSHGQPCKIYVTEPRRISAISLAERVSAEMGEARGSVGKDHSFIGSAVRLESNVGKNARLVYATTGIVLRMLEGSRLESVTHIILDEVHERSIESDFLLIILKSLLSVRPDLKVILMSATVDSERLSAYFGGCPTISVPGRTFPVDVRFLEDAVQLCNYTLEDGSPYMRRQKRGRKEDAPGNKARLQSTEAETPPDLDDDDEEEGDDENRGSSSSLGKKYTPKTISTLDRMNDACVNHELIVALLEQICFENGELQGYSAATLVFLPGLADIRKLHDILSVHSHFGSKFFRLHALHSSIASEQQGLVFDVPPPGVRKIVLSTNIAETGVTIPDITCVIDSGRHREMRFDEKRQMSRLLECFVAQSNAKQRRGRAGRVQQGLCFHLFTKYRHDKSLAEHPLPEMLRLSLQDLALKLKVMKVKIGNTVEEALAKALDPPSSINIQRAVSALIEVKALTSNEEITALGRHLSRLPLDVHMGKFLLVACTMQALDPALTIAATLNSKSPFVAPFGREAEAERAKQSFNSSGHHSDFITYAKAFSAWRRATDNNVARSFCNASFLSSNNLQQIEELRQQYMAYLVDSGFVSLDPSQRQELLHIKRGKLMRVPDHLDGNANSLAILHSALVAGLYPKLLSMEPNTKSNQLRTLGNNAPASIHPSSVNFGLRLSELPKGIHHFIYFSIMQSKRLYAWETGAVNDRCILLLCGDADFKFSSGSLYVDRSRIRVRTSDLKKLLAAKMLREQNSRLINASFKSPGKQWTEEQVGFFELATRALGMGTNDRDKIHS</sequence>
<comment type="catalytic activity">
    <reaction evidence="11">
        <text>ATP + H2O = ADP + phosphate + H(+)</text>
        <dbReference type="Rhea" id="RHEA:13065"/>
        <dbReference type="ChEBI" id="CHEBI:15377"/>
        <dbReference type="ChEBI" id="CHEBI:15378"/>
        <dbReference type="ChEBI" id="CHEBI:30616"/>
        <dbReference type="ChEBI" id="CHEBI:43474"/>
        <dbReference type="ChEBI" id="CHEBI:456216"/>
        <dbReference type="EC" id="3.6.4.13"/>
    </reaction>
</comment>
<dbReference type="PANTHER" id="PTHR18934">
    <property type="entry name" value="ATP-DEPENDENT RNA HELICASE"/>
    <property type="match status" value="1"/>
</dbReference>
<dbReference type="SUPFAM" id="SSF52540">
    <property type="entry name" value="P-loop containing nucleoside triphosphate hydrolases"/>
    <property type="match status" value="1"/>
</dbReference>
<dbReference type="InterPro" id="IPR014001">
    <property type="entry name" value="Helicase_ATP-bd"/>
</dbReference>
<evidence type="ECO:0000256" key="7">
    <source>
        <dbReference type="ARBA" id="ARBA00022806"/>
    </source>
</evidence>
<comment type="subcellular location">
    <subcellularLocation>
        <location evidence="1">Plastid</location>
        <location evidence="1">Chloroplast</location>
    </subcellularLocation>
</comment>
<dbReference type="GeneID" id="37045789"/>
<feature type="domain" description="Helicase C-terminal" evidence="14">
    <location>
        <begin position="1000"/>
        <end position="1175"/>
    </location>
</feature>
<accession>A0A316YY47</accession>
<keyword evidence="3" id="KW-0150">Chloroplast</keyword>
<feature type="region of interest" description="Disordered" evidence="12">
    <location>
        <begin position="1"/>
        <end position="90"/>
    </location>
</feature>
<evidence type="ECO:0000256" key="4">
    <source>
        <dbReference type="ARBA" id="ARBA00022640"/>
    </source>
</evidence>
<keyword evidence="6 15" id="KW-0378">Hydrolase</keyword>